<dbReference type="SMART" id="SM00829">
    <property type="entry name" value="PKS_ER"/>
    <property type="match status" value="1"/>
</dbReference>
<dbReference type="Gene3D" id="3.90.180.10">
    <property type="entry name" value="Medium-chain alcohol dehydrogenases, catalytic domain"/>
    <property type="match status" value="2"/>
</dbReference>
<keyword evidence="1" id="KW-0521">NADP</keyword>
<accession>N1PNQ5</accession>
<dbReference type="InterPro" id="IPR020843">
    <property type="entry name" value="ER"/>
</dbReference>
<dbReference type="STRING" id="675120.N1PNQ5"/>
<dbReference type="HOGENOM" id="CLU_026673_3_4_1"/>
<evidence type="ECO:0000313" key="4">
    <source>
        <dbReference type="Proteomes" id="UP000016933"/>
    </source>
</evidence>
<dbReference type="AlphaFoldDB" id="N1PNQ5"/>
<evidence type="ECO:0000259" key="2">
    <source>
        <dbReference type="SMART" id="SM00829"/>
    </source>
</evidence>
<evidence type="ECO:0000256" key="1">
    <source>
        <dbReference type="ARBA" id="ARBA00022857"/>
    </source>
</evidence>
<dbReference type="SUPFAM" id="SSF51735">
    <property type="entry name" value="NAD(P)-binding Rossmann-fold domains"/>
    <property type="match status" value="1"/>
</dbReference>
<dbReference type="InterPro" id="IPR036291">
    <property type="entry name" value="NAD(P)-bd_dom_sf"/>
</dbReference>
<dbReference type="InterPro" id="IPR011032">
    <property type="entry name" value="GroES-like_sf"/>
</dbReference>
<dbReference type="OMA" id="PNEQIYP"/>
<dbReference type="OrthoDB" id="203908at2759"/>
<name>N1PNQ5_DOTSN</name>
<reference evidence="4" key="1">
    <citation type="journal article" date="2012" name="PLoS Genet.">
        <title>The genomes of the fungal plant pathogens Cladosporium fulvum and Dothistroma septosporum reveal adaptation to different hosts and lifestyles but also signatures of common ancestry.</title>
        <authorList>
            <person name="de Wit P.J.G.M."/>
            <person name="van der Burgt A."/>
            <person name="Oekmen B."/>
            <person name="Stergiopoulos I."/>
            <person name="Abd-Elsalam K.A."/>
            <person name="Aerts A.L."/>
            <person name="Bahkali A.H."/>
            <person name="Beenen H.G."/>
            <person name="Chettri P."/>
            <person name="Cox M.P."/>
            <person name="Datema E."/>
            <person name="de Vries R.P."/>
            <person name="Dhillon B."/>
            <person name="Ganley A.R."/>
            <person name="Griffiths S.A."/>
            <person name="Guo Y."/>
            <person name="Hamelin R.C."/>
            <person name="Henrissat B."/>
            <person name="Kabir M.S."/>
            <person name="Jashni M.K."/>
            <person name="Kema G."/>
            <person name="Klaubauf S."/>
            <person name="Lapidus A."/>
            <person name="Levasseur A."/>
            <person name="Lindquist E."/>
            <person name="Mehrabi R."/>
            <person name="Ohm R.A."/>
            <person name="Owen T.J."/>
            <person name="Salamov A."/>
            <person name="Schwelm A."/>
            <person name="Schijlen E."/>
            <person name="Sun H."/>
            <person name="van den Burg H.A."/>
            <person name="van Ham R.C.H.J."/>
            <person name="Zhang S."/>
            <person name="Goodwin S.B."/>
            <person name="Grigoriev I.V."/>
            <person name="Collemare J."/>
            <person name="Bradshaw R.E."/>
        </authorList>
    </citation>
    <scope>NUCLEOTIDE SEQUENCE [LARGE SCALE GENOMIC DNA]</scope>
    <source>
        <strain evidence="4">NZE10 / CBS 128990</strain>
    </source>
</reference>
<protein>
    <recommendedName>
        <fullName evidence="2">Enoyl reductase (ER) domain-containing protein</fullName>
    </recommendedName>
</protein>
<dbReference type="SUPFAM" id="SSF50129">
    <property type="entry name" value="GroES-like"/>
    <property type="match status" value="1"/>
</dbReference>
<gene>
    <name evidence="3" type="ORF">DOTSEDRAFT_62545</name>
</gene>
<dbReference type="PANTHER" id="PTHR44154:SF1">
    <property type="entry name" value="QUINONE OXIDOREDUCTASE"/>
    <property type="match status" value="1"/>
</dbReference>
<evidence type="ECO:0000313" key="3">
    <source>
        <dbReference type="EMBL" id="EME44020.1"/>
    </source>
</evidence>
<proteinExistence type="predicted"/>
<dbReference type="PANTHER" id="PTHR44154">
    <property type="entry name" value="QUINONE OXIDOREDUCTASE"/>
    <property type="match status" value="1"/>
</dbReference>
<dbReference type="EMBL" id="KB446539">
    <property type="protein sequence ID" value="EME44020.1"/>
    <property type="molecule type" value="Genomic_DNA"/>
</dbReference>
<organism evidence="3 4">
    <name type="scientific">Dothistroma septosporum (strain NZE10 / CBS 128990)</name>
    <name type="common">Red band needle blight fungus</name>
    <name type="synonym">Mycosphaerella pini</name>
    <dbReference type="NCBI Taxonomy" id="675120"/>
    <lineage>
        <taxon>Eukaryota</taxon>
        <taxon>Fungi</taxon>
        <taxon>Dikarya</taxon>
        <taxon>Ascomycota</taxon>
        <taxon>Pezizomycotina</taxon>
        <taxon>Dothideomycetes</taxon>
        <taxon>Dothideomycetidae</taxon>
        <taxon>Mycosphaerellales</taxon>
        <taxon>Mycosphaerellaceae</taxon>
        <taxon>Dothistroma</taxon>
    </lineage>
</organism>
<dbReference type="Proteomes" id="UP000016933">
    <property type="component" value="Unassembled WGS sequence"/>
</dbReference>
<dbReference type="eggNOG" id="KOG1198">
    <property type="taxonomic scope" value="Eukaryota"/>
</dbReference>
<feature type="domain" description="Enoyl reductase (ER)" evidence="2">
    <location>
        <begin position="10"/>
        <end position="280"/>
    </location>
</feature>
<keyword evidence="4" id="KW-1185">Reference proteome</keyword>
<reference evidence="3 4" key="2">
    <citation type="journal article" date="2012" name="PLoS Pathog.">
        <title>Diverse lifestyles and strategies of plant pathogenesis encoded in the genomes of eighteen Dothideomycetes fungi.</title>
        <authorList>
            <person name="Ohm R.A."/>
            <person name="Feau N."/>
            <person name="Henrissat B."/>
            <person name="Schoch C.L."/>
            <person name="Horwitz B.A."/>
            <person name="Barry K.W."/>
            <person name="Condon B.J."/>
            <person name="Copeland A.C."/>
            <person name="Dhillon B."/>
            <person name="Glaser F."/>
            <person name="Hesse C.N."/>
            <person name="Kosti I."/>
            <person name="LaButti K."/>
            <person name="Lindquist E.A."/>
            <person name="Lucas S."/>
            <person name="Salamov A.A."/>
            <person name="Bradshaw R.E."/>
            <person name="Ciuffetti L."/>
            <person name="Hamelin R.C."/>
            <person name="Kema G.H.J."/>
            <person name="Lawrence C."/>
            <person name="Scott J.A."/>
            <person name="Spatafora J.W."/>
            <person name="Turgeon B.G."/>
            <person name="de Wit P.J.G.M."/>
            <person name="Zhong S."/>
            <person name="Goodwin S.B."/>
            <person name="Grigoriev I.V."/>
        </authorList>
    </citation>
    <scope>NUCLEOTIDE SEQUENCE [LARGE SCALE GENOMIC DNA]</scope>
    <source>
        <strain evidence="4">NZE10 / CBS 128990</strain>
    </source>
</reference>
<dbReference type="Gene3D" id="3.40.50.720">
    <property type="entry name" value="NAD(P)-binding Rossmann-like Domain"/>
    <property type="match status" value="1"/>
</dbReference>
<dbReference type="GO" id="GO:0016491">
    <property type="term" value="F:oxidoreductase activity"/>
    <property type="evidence" value="ECO:0007669"/>
    <property type="project" value="InterPro"/>
</dbReference>
<sequence>MKAVVIYQPGGPEVLNLEQRPVPTPQPDWALTRVKAFGLNRSKQFTRQGHMFDGGYAEYTCAPVGQVQRLKTKLSWDVLGGCGAMLQTAYGSLFTSLQLQKGEKLLIRGGTTRIGLAAAAVAQNHGVEVLSTTRSASREGLLKRAGVSKVIIDTGAIAEQVRRQTNGTGVNKVLELIGTTTLLDPLECAAPQGIVCMICMVGNSWPSNDFEPMGAILHLVCLTTYSGGSEDFMKTPLQEPVDQIEAGTLPITIGMSYKLDEIVEAHRTTDENRAGGSIVVLT</sequence>
<dbReference type="Pfam" id="PF13602">
    <property type="entry name" value="ADH_zinc_N_2"/>
    <property type="match status" value="1"/>
</dbReference>
<dbReference type="InterPro" id="IPR051603">
    <property type="entry name" value="Zinc-ADH_QOR/CCCR"/>
</dbReference>